<evidence type="ECO:0000313" key="2">
    <source>
        <dbReference type="EMBL" id="BBZ43309.1"/>
    </source>
</evidence>
<evidence type="ECO:0000313" key="3">
    <source>
        <dbReference type="Proteomes" id="UP000467105"/>
    </source>
</evidence>
<keyword evidence="3" id="KW-1185">Reference proteome</keyword>
<name>A0A7I7YNP7_9MYCO</name>
<organism evidence="2 3">
    <name type="scientific">Mycobacterium parmense</name>
    <dbReference type="NCBI Taxonomy" id="185642"/>
    <lineage>
        <taxon>Bacteria</taxon>
        <taxon>Bacillati</taxon>
        <taxon>Actinomycetota</taxon>
        <taxon>Actinomycetes</taxon>
        <taxon>Mycobacteriales</taxon>
        <taxon>Mycobacteriaceae</taxon>
        <taxon>Mycobacterium</taxon>
        <taxon>Mycobacterium simiae complex</taxon>
    </lineage>
</organism>
<proteinExistence type="predicted"/>
<accession>A0A7I7YNP7</accession>
<gene>
    <name evidence="2" type="ORF">MPRM_05900</name>
</gene>
<reference evidence="2 3" key="1">
    <citation type="journal article" date="2019" name="Emerg. Microbes Infect.">
        <title>Comprehensive subspecies identification of 175 nontuberculous mycobacteria species based on 7547 genomic profiles.</title>
        <authorList>
            <person name="Matsumoto Y."/>
            <person name="Kinjo T."/>
            <person name="Motooka D."/>
            <person name="Nabeya D."/>
            <person name="Jung N."/>
            <person name="Uechi K."/>
            <person name="Horii T."/>
            <person name="Iida T."/>
            <person name="Fujita J."/>
            <person name="Nakamura S."/>
        </authorList>
    </citation>
    <scope>NUCLEOTIDE SEQUENCE [LARGE SCALE GENOMIC DNA]</scope>
    <source>
        <strain evidence="2 3">JCM 14742</strain>
    </source>
</reference>
<evidence type="ECO:0000256" key="1">
    <source>
        <dbReference type="SAM" id="MobiDB-lite"/>
    </source>
</evidence>
<feature type="region of interest" description="Disordered" evidence="1">
    <location>
        <begin position="71"/>
        <end position="107"/>
    </location>
</feature>
<dbReference type="EMBL" id="AP022614">
    <property type="protein sequence ID" value="BBZ43309.1"/>
    <property type="molecule type" value="Genomic_DNA"/>
</dbReference>
<protein>
    <submittedName>
        <fullName evidence="2">Uncharacterized protein</fullName>
    </submittedName>
</protein>
<dbReference type="AlphaFoldDB" id="A0A7I7YNP7"/>
<dbReference type="RefSeq" id="WP_232066521.1">
    <property type="nucleotide sequence ID" value="NZ_AP022614.1"/>
</dbReference>
<dbReference type="Proteomes" id="UP000467105">
    <property type="component" value="Chromosome"/>
</dbReference>
<sequence length="107" mass="11660">MIGYVAVLGLGYVLGSKAGRRRYEQIAGTYRALTSSPVAKSVIEGGRRKIANRISPDAGFVTLAEIDEQTAVFERPSERPSEKPDRPAERPVVHPADGALTPSNRRR</sequence>
<feature type="compositionally biased region" description="Basic and acidic residues" evidence="1">
    <location>
        <begin position="75"/>
        <end position="92"/>
    </location>
</feature>